<dbReference type="AlphaFoldDB" id="A0A1F5ZL49"/>
<dbReference type="Gene3D" id="3.40.50.720">
    <property type="entry name" value="NAD(P)-binding Rossmann-like Domain"/>
    <property type="match status" value="1"/>
</dbReference>
<comment type="caution">
    <text evidence="3">The sequence shown here is derived from an EMBL/GenBank/DDBJ whole genome shotgun (WGS) entry which is preliminary data.</text>
</comment>
<comment type="similarity">
    <text evidence="1">Belongs to the NAD(P)-dependent epimerase/dehydratase family.</text>
</comment>
<dbReference type="InterPro" id="IPR001509">
    <property type="entry name" value="Epimerase_deHydtase"/>
</dbReference>
<feature type="domain" description="NAD-dependent epimerase/dehydratase" evidence="2">
    <location>
        <begin position="3"/>
        <end position="237"/>
    </location>
</feature>
<proteinExistence type="inferred from homology"/>
<dbReference type="InterPro" id="IPR036291">
    <property type="entry name" value="NAD(P)-bd_dom_sf"/>
</dbReference>
<evidence type="ECO:0000313" key="3">
    <source>
        <dbReference type="EMBL" id="OGG12827.1"/>
    </source>
</evidence>
<dbReference type="Pfam" id="PF01370">
    <property type="entry name" value="Epimerase"/>
    <property type="match status" value="1"/>
</dbReference>
<dbReference type="STRING" id="1798382.A3D77_07260"/>
<accession>A0A1F5ZL49</accession>
<organism evidence="3 4">
    <name type="scientific">Candidatus Gottesmanbacteria bacterium RIFCSPHIGHO2_02_FULL_39_11</name>
    <dbReference type="NCBI Taxonomy" id="1798382"/>
    <lineage>
        <taxon>Bacteria</taxon>
        <taxon>Candidatus Gottesmaniibacteriota</taxon>
    </lineage>
</organism>
<name>A0A1F5ZL49_9BACT</name>
<dbReference type="SUPFAM" id="SSF51735">
    <property type="entry name" value="NAD(P)-binding Rossmann-fold domains"/>
    <property type="match status" value="1"/>
</dbReference>
<dbReference type="EMBL" id="MFJL01000041">
    <property type="protein sequence ID" value="OGG12827.1"/>
    <property type="molecule type" value="Genomic_DNA"/>
</dbReference>
<sequence length="314" mass="34660">MKILVTGGAGFIASHIADRYIEKGHSVVVLDNLSSGKREYVHPKAVFYQCDIRKYEEVERVISCEKPEIINHHAAQISVRKSVEDPPFDAEVNLVGLLNLLEAGRKNGLKKVVFASSGGVVYGDAQVLPTPEDYTPLQPLSPYGVAKLASEYYLFFYKRTYGISFVALRYGNVYGPRQNPHGEAGVVAIFSKKLIKGESPTINGDGKQTRDYVYVEDVVHANVLALASSAEGAFNIGTGQESNVLTIFSTLKDILKSSLTPIHGPAKQGEQKRSCLNNSKAKKQIKWTPQFTLQDGLERTVDYFKTESNSQNEK</sequence>
<evidence type="ECO:0000259" key="2">
    <source>
        <dbReference type="Pfam" id="PF01370"/>
    </source>
</evidence>
<protein>
    <submittedName>
        <fullName evidence="3">UDP-glucose 4-epimerase</fullName>
    </submittedName>
</protein>
<dbReference type="Proteomes" id="UP000176923">
    <property type="component" value="Unassembled WGS sequence"/>
</dbReference>
<dbReference type="PANTHER" id="PTHR43000">
    <property type="entry name" value="DTDP-D-GLUCOSE 4,6-DEHYDRATASE-RELATED"/>
    <property type="match status" value="1"/>
</dbReference>
<gene>
    <name evidence="3" type="ORF">A3D77_07260</name>
</gene>
<evidence type="ECO:0000313" key="4">
    <source>
        <dbReference type="Proteomes" id="UP000176923"/>
    </source>
</evidence>
<dbReference type="Gene3D" id="3.90.25.10">
    <property type="entry name" value="UDP-galactose 4-epimerase, domain 1"/>
    <property type="match status" value="1"/>
</dbReference>
<reference evidence="3 4" key="1">
    <citation type="journal article" date="2016" name="Nat. Commun.">
        <title>Thousands of microbial genomes shed light on interconnected biogeochemical processes in an aquifer system.</title>
        <authorList>
            <person name="Anantharaman K."/>
            <person name="Brown C.T."/>
            <person name="Hug L.A."/>
            <person name="Sharon I."/>
            <person name="Castelle C.J."/>
            <person name="Probst A.J."/>
            <person name="Thomas B.C."/>
            <person name="Singh A."/>
            <person name="Wilkins M.J."/>
            <person name="Karaoz U."/>
            <person name="Brodie E.L."/>
            <person name="Williams K.H."/>
            <person name="Hubbard S.S."/>
            <person name="Banfield J.F."/>
        </authorList>
    </citation>
    <scope>NUCLEOTIDE SEQUENCE [LARGE SCALE GENOMIC DNA]</scope>
</reference>
<evidence type="ECO:0000256" key="1">
    <source>
        <dbReference type="ARBA" id="ARBA00007637"/>
    </source>
</evidence>